<sequence length="105" mass="11372">MSMSELDVATWLAFLLDRMLEGSAAIVALLRMEGACWVHEIQSNGSVSSLGCPWLVGVDRLLTQRNAPTVPDKEAIGEMDWVVYLRAPGMPSFSEATSKAWGSAS</sequence>
<organism evidence="1 2">
    <name type="scientific">Hibiscus sabdariffa</name>
    <name type="common">roselle</name>
    <dbReference type="NCBI Taxonomy" id="183260"/>
    <lineage>
        <taxon>Eukaryota</taxon>
        <taxon>Viridiplantae</taxon>
        <taxon>Streptophyta</taxon>
        <taxon>Embryophyta</taxon>
        <taxon>Tracheophyta</taxon>
        <taxon>Spermatophyta</taxon>
        <taxon>Magnoliopsida</taxon>
        <taxon>eudicotyledons</taxon>
        <taxon>Gunneridae</taxon>
        <taxon>Pentapetalae</taxon>
        <taxon>rosids</taxon>
        <taxon>malvids</taxon>
        <taxon>Malvales</taxon>
        <taxon>Malvaceae</taxon>
        <taxon>Malvoideae</taxon>
        <taxon>Hibiscus</taxon>
    </lineage>
</organism>
<dbReference type="Proteomes" id="UP001472677">
    <property type="component" value="Unassembled WGS sequence"/>
</dbReference>
<accession>A0ABR2AMN5</accession>
<proteinExistence type="predicted"/>
<keyword evidence="2" id="KW-1185">Reference proteome</keyword>
<protein>
    <submittedName>
        <fullName evidence="1">Uncharacterized protein</fullName>
    </submittedName>
</protein>
<evidence type="ECO:0000313" key="1">
    <source>
        <dbReference type="EMBL" id="KAK8494939.1"/>
    </source>
</evidence>
<evidence type="ECO:0000313" key="2">
    <source>
        <dbReference type="Proteomes" id="UP001472677"/>
    </source>
</evidence>
<gene>
    <name evidence="1" type="ORF">V6N12_009208</name>
</gene>
<dbReference type="EMBL" id="JBBPBM010000482">
    <property type="protein sequence ID" value="KAK8494939.1"/>
    <property type="molecule type" value="Genomic_DNA"/>
</dbReference>
<comment type="caution">
    <text evidence="1">The sequence shown here is derived from an EMBL/GenBank/DDBJ whole genome shotgun (WGS) entry which is preliminary data.</text>
</comment>
<reference evidence="1 2" key="1">
    <citation type="journal article" date="2024" name="G3 (Bethesda)">
        <title>Genome assembly of Hibiscus sabdariffa L. provides insights into metabolisms of medicinal natural products.</title>
        <authorList>
            <person name="Kim T."/>
        </authorList>
    </citation>
    <scope>NUCLEOTIDE SEQUENCE [LARGE SCALE GENOMIC DNA]</scope>
    <source>
        <strain evidence="1">TK-2024</strain>
        <tissue evidence="1">Old leaves</tissue>
    </source>
</reference>
<name>A0ABR2AMN5_9ROSI</name>